<dbReference type="EMBL" id="MN739536">
    <property type="protein sequence ID" value="QHT11736.1"/>
    <property type="molecule type" value="Genomic_DNA"/>
</dbReference>
<protein>
    <submittedName>
        <fullName evidence="2">Uncharacterized protein</fullName>
    </submittedName>
</protein>
<dbReference type="AlphaFoldDB" id="A0A6C0D3W2"/>
<evidence type="ECO:0000313" key="2">
    <source>
        <dbReference type="EMBL" id="QHT11736.1"/>
    </source>
</evidence>
<organism evidence="2">
    <name type="scientific">viral metagenome</name>
    <dbReference type="NCBI Taxonomy" id="1070528"/>
    <lineage>
        <taxon>unclassified sequences</taxon>
        <taxon>metagenomes</taxon>
        <taxon>organismal metagenomes</taxon>
    </lineage>
</organism>
<reference evidence="2" key="1">
    <citation type="journal article" date="2020" name="Nature">
        <title>Giant virus diversity and host interactions through global metagenomics.</title>
        <authorList>
            <person name="Schulz F."/>
            <person name="Roux S."/>
            <person name="Paez-Espino D."/>
            <person name="Jungbluth S."/>
            <person name="Walsh D.A."/>
            <person name="Denef V.J."/>
            <person name="McMahon K.D."/>
            <person name="Konstantinidis K.T."/>
            <person name="Eloe-Fadrosh E.A."/>
            <person name="Kyrpides N.C."/>
            <person name="Woyke T."/>
        </authorList>
    </citation>
    <scope>NUCLEOTIDE SEQUENCE</scope>
    <source>
        <strain evidence="2">GVMAG-M-3300023174-116</strain>
    </source>
</reference>
<sequence length="77" mass="8318">MNNSVEEVLGSIINAHHIEGGDLFYIGTGIGLSAGLLCACIIARANYYKRKHAINTASNDETIIKELFAKGEIIQVI</sequence>
<feature type="transmembrane region" description="Helical" evidence="1">
    <location>
        <begin position="23"/>
        <end position="43"/>
    </location>
</feature>
<keyword evidence="1" id="KW-0812">Transmembrane</keyword>
<keyword evidence="1" id="KW-1133">Transmembrane helix</keyword>
<accession>A0A6C0D3W2</accession>
<proteinExistence type="predicted"/>
<keyword evidence="1" id="KW-0472">Membrane</keyword>
<name>A0A6C0D3W2_9ZZZZ</name>
<evidence type="ECO:0000256" key="1">
    <source>
        <dbReference type="SAM" id="Phobius"/>
    </source>
</evidence>